<proteinExistence type="predicted"/>
<evidence type="ECO:0000313" key="1">
    <source>
        <dbReference type="EMBL" id="MPC87521.1"/>
    </source>
</evidence>
<sequence>MTLNCPPSSTLNILGLSFTHSPNWKLHISSLAKS</sequence>
<dbReference type="EMBL" id="VSRR010074769">
    <property type="protein sequence ID" value="MPC87521.1"/>
    <property type="molecule type" value="Genomic_DNA"/>
</dbReference>
<dbReference type="Proteomes" id="UP000324222">
    <property type="component" value="Unassembled WGS sequence"/>
</dbReference>
<reference evidence="1 2" key="1">
    <citation type="submission" date="2019-05" db="EMBL/GenBank/DDBJ databases">
        <title>Another draft genome of Portunus trituberculatus and its Hox gene families provides insights of decapod evolution.</title>
        <authorList>
            <person name="Jeong J.-H."/>
            <person name="Song I."/>
            <person name="Kim S."/>
            <person name="Choi T."/>
            <person name="Kim D."/>
            <person name="Ryu S."/>
            <person name="Kim W."/>
        </authorList>
    </citation>
    <scope>NUCLEOTIDE SEQUENCE [LARGE SCALE GENOMIC DNA]</scope>
    <source>
        <tissue evidence="1">Muscle</tissue>
    </source>
</reference>
<accession>A0A5B7IPT2</accession>
<gene>
    <name evidence="1" type="ORF">E2C01_082384</name>
</gene>
<comment type="caution">
    <text evidence="1">The sequence shown here is derived from an EMBL/GenBank/DDBJ whole genome shotgun (WGS) entry which is preliminary data.</text>
</comment>
<name>A0A5B7IPT2_PORTR</name>
<dbReference type="AlphaFoldDB" id="A0A5B7IPT2"/>
<protein>
    <submittedName>
        <fullName evidence="1">Uncharacterized protein</fullName>
    </submittedName>
</protein>
<keyword evidence="2" id="KW-1185">Reference proteome</keyword>
<evidence type="ECO:0000313" key="2">
    <source>
        <dbReference type="Proteomes" id="UP000324222"/>
    </source>
</evidence>
<organism evidence="1 2">
    <name type="scientific">Portunus trituberculatus</name>
    <name type="common">Swimming crab</name>
    <name type="synonym">Neptunus trituberculatus</name>
    <dbReference type="NCBI Taxonomy" id="210409"/>
    <lineage>
        <taxon>Eukaryota</taxon>
        <taxon>Metazoa</taxon>
        <taxon>Ecdysozoa</taxon>
        <taxon>Arthropoda</taxon>
        <taxon>Crustacea</taxon>
        <taxon>Multicrustacea</taxon>
        <taxon>Malacostraca</taxon>
        <taxon>Eumalacostraca</taxon>
        <taxon>Eucarida</taxon>
        <taxon>Decapoda</taxon>
        <taxon>Pleocyemata</taxon>
        <taxon>Brachyura</taxon>
        <taxon>Eubrachyura</taxon>
        <taxon>Portunoidea</taxon>
        <taxon>Portunidae</taxon>
        <taxon>Portuninae</taxon>
        <taxon>Portunus</taxon>
    </lineage>
</organism>